<keyword evidence="8" id="KW-1185">Reference proteome</keyword>
<comment type="caution">
    <text evidence="7">The sequence shown here is derived from an EMBL/GenBank/DDBJ whole genome shotgun (WGS) entry which is preliminary data.</text>
</comment>
<dbReference type="Pfam" id="PF13442">
    <property type="entry name" value="Cytochrome_CBB3"/>
    <property type="match status" value="1"/>
</dbReference>
<sequence length="234" mass="25132">MKKLAIISFVAAGIALVSCSDVKRKPGAIYMPDMAYSRAYETYAQRDSSVFTTDPNDAENRIFYNNLPVAGTVARGEELPFPLAKDAAGDTTNYVASRQIANPEAALTPTELKETERLYLVNCGICHGAKLDGNGPLYKDGKGPYPAKPRNLVDDAVAVNMPDGQMFYVMTYGKNLMGSYASQLTRKQRWQIAHYIKGKQAEKHGGATTTAAAPAASPAATATAPAKDSTEKAK</sequence>
<evidence type="ECO:0000256" key="5">
    <source>
        <dbReference type="SAM" id="MobiDB-lite"/>
    </source>
</evidence>
<evidence type="ECO:0000313" key="8">
    <source>
        <dbReference type="Proteomes" id="UP001560573"/>
    </source>
</evidence>
<evidence type="ECO:0000313" key="7">
    <source>
        <dbReference type="EMBL" id="MEX6689044.1"/>
    </source>
</evidence>
<feature type="region of interest" description="Disordered" evidence="5">
    <location>
        <begin position="201"/>
        <end position="234"/>
    </location>
</feature>
<dbReference type="InterPro" id="IPR036909">
    <property type="entry name" value="Cyt_c-like_dom_sf"/>
</dbReference>
<accession>A0ABV3ZKR9</accession>
<name>A0ABV3ZKR9_9BACT</name>
<protein>
    <submittedName>
        <fullName evidence="7">Cytochrome c</fullName>
    </submittedName>
</protein>
<dbReference type="PANTHER" id="PTHR40394:SF2">
    <property type="entry name" value="QUINOL:CYTOCHROME C OXIDOREDUCTASE MEMBRANE PROTEIN"/>
    <property type="match status" value="1"/>
</dbReference>
<evidence type="ECO:0000256" key="1">
    <source>
        <dbReference type="ARBA" id="ARBA00022617"/>
    </source>
</evidence>
<evidence type="ECO:0000256" key="3">
    <source>
        <dbReference type="ARBA" id="ARBA00023004"/>
    </source>
</evidence>
<feature type="domain" description="Cytochrome c" evidence="6">
    <location>
        <begin position="110"/>
        <end position="200"/>
    </location>
</feature>
<reference evidence="7 8" key="1">
    <citation type="submission" date="2023-07" db="EMBL/GenBank/DDBJ databases">
        <authorList>
            <person name="Lian W.-H."/>
        </authorList>
    </citation>
    <scope>NUCLEOTIDE SEQUENCE [LARGE SCALE GENOMIC DNA]</scope>
    <source>
        <strain evidence="7 8">SYSU DXS3180</strain>
    </source>
</reference>
<organism evidence="7 8">
    <name type="scientific">Danxiaibacter flavus</name>
    <dbReference type="NCBI Taxonomy" id="3049108"/>
    <lineage>
        <taxon>Bacteria</taxon>
        <taxon>Pseudomonadati</taxon>
        <taxon>Bacteroidota</taxon>
        <taxon>Chitinophagia</taxon>
        <taxon>Chitinophagales</taxon>
        <taxon>Chitinophagaceae</taxon>
        <taxon>Danxiaibacter</taxon>
    </lineage>
</organism>
<dbReference type="Gene3D" id="1.10.760.10">
    <property type="entry name" value="Cytochrome c-like domain"/>
    <property type="match status" value="1"/>
</dbReference>
<evidence type="ECO:0000256" key="4">
    <source>
        <dbReference type="PROSITE-ProRule" id="PRU00433"/>
    </source>
</evidence>
<feature type="compositionally biased region" description="Low complexity" evidence="5">
    <location>
        <begin position="207"/>
        <end position="226"/>
    </location>
</feature>
<gene>
    <name evidence="7" type="ORF">QTN47_16165</name>
</gene>
<evidence type="ECO:0000256" key="2">
    <source>
        <dbReference type="ARBA" id="ARBA00022723"/>
    </source>
</evidence>
<proteinExistence type="predicted"/>
<dbReference type="PROSITE" id="PS51257">
    <property type="entry name" value="PROKAR_LIPOPROTEIN"/>
    <property type="match status" value="1"/>
</dbReference>
<keyword evidence="2 4" id="KW-0479">Metal-binding</keyword>
<evidence type="ECO:0000259" key="6">
    <source>
        <dbReference type="PROSITE" id="PS51007"/>
    </source>
</evidence>
<keyword evidence="1 4" id="KW-0349">Heme</keyword>
<dbReference type="Proteomes" id="UP001560573">
    <property type="component" value="Unassembled WGS sequence"/>
</dbReference>
<dbReference type="EMBL" id="JAULBC010000005">
    <property type="protein sequence ID" value="MEX6689044.1"/>
    <property type="molecule type" value="Genomic_DNA"/>
</dbReference>
<dbReference type="RefSeq" id="WP_369330452.1">
    <property type="nucleotide sequence ID" value="NZ_JAULBC010000005.1"/>
</dbReference>
<dbReference type="InterPro" id="IPR009056">
    <property type="entry name" value="Cyt_c-like_dom"/>
</dbReference>
<dbReference type="SUPFAM" id="SSF46626">
    <property type="entry name" value="Cytochrome c"/>
    <property type="match status" value="1"/>
</dbReference>
<dbReference type="PROSITE" id="PS51007">
    <property type="entry name" value="CYTC"/>
    <property type="match status" value="1"/>
</dbReference>
<dbReference type="PANTHER" id="PTHR40394">
    <property type="entry name" value="LIPOPROTEIN-RELATED"/>
    <property type="match status" value="1"/>
</dbReference>
<keyword evidence="3 4" id="KW-0408">Iron</keyword>